<dbReference type="SUPFAM" id="SSF54593">
    <property type="entry name" value="Glyoxalase/Bleomycin resistance protein/Dihydroxybiphenyl dioxygenase"/>
    <property type="match status" value="1"/>
</dbReference>
<dbReference type="InterPro" id="IPR052164">
    <property type="entry name" value="Anthracycline_SecMetBiosynth"/>
</dbReference>
<dbReference type="Proteomes" id="UP000694501">
    <property type="component" value="Unassembled WGS sequence"/>
</dbReference>
<dbReference type="RefSeq" id="WP_211040830.1">
    <property type="nucleotide sequence ID" value="NZ_JAELVF020000001.1"/>
</dbReference>
<evidence type="ECO:0000313" key="3">
    <source>
        <dbReference type="Proteomes" id="UP000694501"/>
    </source>
</evidence>
<keyword evidence="3" id="KW-1185">Reference proteome</keyword>
<accession>A0A949N6J2</accession>
<evidence type="ECO:0000313" key="2">
    <source>
        <dbReference type="EMBL" id="MBU7599122.1"/>
    </source>
</evidence>
<gene>
    <name evidence="2" type="ORF">JGS22_016270</name>
</gene>
<dbReference type="InterPro" id="IPR029068">
    <property type="entry name" value="Glyas_Bleomycin-R_OHBP_Dase"/>
</dbReference>
<reference evidence="2" key="1">
    <citation type="submission" date="2021-06" db="EMBL/GenBank/DDBJ databases">
        <title>Sequencing of actinobacteria type strains.</title>
        <authorList>
            <person name="Nguyen G.-S."/>
            <person name="Wentzel A."/>
        </authorList>
    </citation>
    <scope>NUCLEOTIDE SEQUENCE</scope>
    <source>
        <strain evidence="2">P38-E01</strain>
    </source>
</reference>
<sequence>MNGAPSFFELGVEDADKARSFYGDLFGWNLPPGPSEGGYRINTPTIPGGVHGGDSGASPYIFFQVDDMDWALLRVQQLGGTVQEVDLGGDEESVAKHGRFKLCVDNQGSPFGLHQPPAAAS</sequence>
<evidence type="ECO:0000259" key="1">
    <source>
        <dbReference type="PROSITE" id="PS51819"/>
    </source>
</evidence>
<dbReference type="EMBL" id="JAELVF020000001">
    <property type="protein sequence ID" value="MBU7599122.1"/>
    <property type="molecule type" value="Genomic_DNA"/>
</dbReference>
<dbReference type="PANTHER" id="PTHR33993:SF14">
    <property type="entry name" value="GB|AAF24581.1"/>
    <property type="match status" value="1"/>
</dbReference>
<dbReference type="InterPro" id="IPR037523">
    <property type="entry name" value="VOC_core"/>
</dbReference>
<feature type="domain" description="VOC" evidence="1">
    <location>
        <begin position="4"/>
        <end position="116"/>
    </location>
</feature>
<name>A0A949N6J2_9ACTN</name>
<dbReference type="InterPro" id="IPR053863">
    <property type="entry name" value="Glyoxy/Ble-like_N"/>
</dbReference>
<dbReference type="PANTHER" id="PTHR33993">
    <property type="entry name" value="GLYOXALASE-RELATED"/>
    <property type="match status" value="1"/>
</dbReference>
<comment type="caution">
    <text evidence="2">The sequence shown here is derived from an EMBL/GenBank/DDBJ whole genome shotgun (WGS) entry which is preliminary data.</text>
</comment>
<dbReference type="Pfam" id="PF22677">
    <property type="entry name" value="Ble-like_N"/>
    <property type="match status" value="1"/>
</dbReference>
<organism evidence="2 3">
    <name type="scientific">Streptomyces tardus</name>
    <dbReference type="NCBI Taxonomy" id="2780544"/>
    <lineage>
        <taxon>Bacteria</taxon>
        <taxon>Bacillati</taxon>
        <taxon>Actinomycetota</taxon>
        <taxon>Actinomycetes</taxon>
        <taxon>Kitasatosporales</taxon>
        <taxon>Streptomycetaceae</taxon>
        <taxon>Streptomyces</taxon>
    </lineage>
</organism>
<dbReference type="AlphaFoldDB" id="A0A949N6J2"/>
<protein>
    <submittedName>
        <fullName evidence="2">VOC family protein</fullName>
    </submittedName>
</protein>
<dbReference type="Gene3D" id="3.10.180.10">
    <property type="entry name" value="2,3-Dihydroxybiphenyl 1,2-Dioxygenase, domain 1"/>
    <property type="match status" value="1"/>
</dbReference>
<proteinExistence type="predicted"/>
<dbReference type="PROSITE" id="PS51819">
    <property type="entry name" value="VOC"/>
    <property type="match status" value="1"/>
</dbReference>